<organism evidence="3 4">
    <name type="scientific">Haloarcula argentinensis</name>
    <dbReference type="NCBI Taxonomy" id="43776"/>
    <lineage>
        <taxon>Archaea</taxon>
        <taxon>Methanobacteriati</taxon>
        <taxon>Methanobacteriota</taxon>
        <taxon>Stenosarchaea group</taxon>
        <taxon>Halobacteria</taxon>
        <taxon>Halobacteriales</taxon>
        <taxon>Haloarculaceae</taxon>
        <taxon>Haloarcula</taxon>
    </lineage>
</organism>
<accession>A0A847UPK5</accession>
<dbReference type="Proteomes" id="UP000641625">
    <property type="component" value="Unassembled WGS sequence"/>
</dbReference>
<proteinExistence type="predicted"/>
<name>A0A847UPK5_HALAR</name>
<evidence type="ECO:0000256" key="1">
    <source>
        <dbReference type="SAM" id="MobiDB-lite"/>
    </source>
</evidence>
<dbReference type="AlphaFoldDB" id="A0A847UPK5"/>
<protein>
    <recommendedName>
        <fullName evidence="2">DUF8115 domain-containing protein</fullName>
    </recommendedName>
</protein>
<dbReference type="Pfam" id="PF26424">
    <property type="entry name" value="DUF8115"/>
    <property type="match status" value="1"/>
</dbReference>
<evidence type="ECO:0000313" key="3">
    <source>
        <dbReference type="EMBL" id="NLV14011.1"/>
    </source>
</evidence>
<gene>
    <name evidence="3" type="ORF">GOC77_12120</name>
</gene>
<evidence type="ECO:0000313" key="4">
    <source>
        <dbReference type="Proteomes" id="UP000641625"/>
    </source>
</evidence>
<reference evidence="3" key="1">
    <citation type="submission" date="2019-12" db="EMBL/GenBank/DDBJ databases">
        <title>Whole genome sequencing of Haloarcula argentinensis strain pws5.</title>
        <authorList>
            <person name="Verma D.K."/>
            <person name="Gopal K."/>
            <person name="Prasad E.S."/>
        </authorList>
    </citation>
    <scope>NUCLEOTIDE SEQUENCE</scope>
    <source>
        <strain evidence="3">Pws5</strain>
    </source>
</reference>
<feature type="region of interest" description="Disordered" evidence="1">
    <location>
        <begin position="1"/>
        <end position="29"/>
    </location>
</feature>
<feature type="compositionally biased region" description="Acidic residues" evidence="1">
    <location>
        <begin position="1"/>
        <end position="15"/>
    </location>
</feature>
<feature type="compositionally biased region" description="Basic and acidic residues" evidence="1">
    <location>
        <begin position="16"/>
        <end position="28"/>
    </location>
</feature>
<evidence type="ECO:0000259" key="2">
    <source>
        <dbReference type="Pfam" id="PF26424"/>
    </source>
</evidence>
<dbReference type="EMBL" id="WOWA01000005">
    <property type="protein sequence ID" value="NLV14011.1"/>
    <property type="molecule type" value="Genomic_DNA"/>
</dbReference>
<dbReference type="RefSeq" id="WP_080510005.1">
    <property type="nucleotide sequence ID" value="NZ_WOWA01000005.1"/>
</dbReference>
<comment type="caution">
    <text evidence="3">The sequence shown here is derived from an EMBL/GenBank/DDBJ whole genome shotgun (WGS) entry which is preliminary data.</text>
</comment>
<sequence length="131" mass="14611">MTDNDIDERLDELREEESTGNRLDRDDPQNQASFVDVLVDALDSAEAGDLSETVTAYDPTLAAVLQALEEDDRMDDIFNQLREAYDGESGLTDESRSAIIRLAVRVGLQEGTDDVMDDLKQAVEDRRTTTI</sequence>
<dbReference type="InterPro" id="IPR058428">
    <property type="entry name" value="DUF8115"/>
</dbReference>
<feature type="domain" description="DUF8115" evidence="2">
    <location>
        <begin position="6"/>
        <end position="130"/>
    </location>
</feature>